<dbReference type="GO" id="GO:0006614">
    <property type="term" value="P:SRP-dependent cotranslational protein targeting to membrane"/>
    <property type="evidence" value="ECO:0007669"/>
    <property type="project" value="InterPro"/>
</dbReference>
<dbReference type="AlphaFoldDB" id="H6QC25"/>
<evidence type="ECO:0000259" key="5">
    <source>
        <dbReference type="Pfam" id="PF18765"/>
    </source>
</evidence>
<dbReference type="InterPro" id="IPR027417">
    <property type="entry name" value="P-loop_NTPase"/>
</dbReference>
<keyword evidence="7" id="KW-1185">Reference proteome</keyword>
<dbReference type="Gene3D" id="3.30.460.10">
    <property type="entry name" value="Beta Polymerase, domain 2"/>
    <property type="match status" value="1"/>
</dbReference>
<dbReference type="PANTHER" id="PTHR43852:SF3">
    <property type="entry name" value="NUCLEOTIDYLTRANSFERASE"/>
    <property type="match status" value="1"/>
</dbReference>
<evidence type="ECO:0000313" key="7">
    <source>
        <dbReference type="Proteomes" id="UP000009062"/>
    </source>
</evidence>
<evidence type="ECO:0000313" key="6">
    <source>
        <dbReference type="EMBL" id="AFA40817.1"/>
    </source>
</evidence>
<evidence type="ECO:0000256" key="3">
    <source>
        <dbReference type="SAM" id="MobiDB-lite"/>
    </source>
</evidence>
<sequence length="243" mass="27321">MRLDSMIAAEVDACPKGGPILTFLYALRRPFYFLGVGQAYKDLAPFQSRSTSSYPSRRVRLSCLGGYIHDRRHFDVPTPKPPERPCMQASASRRPRRGKVLNPNTEYTVAIADALRSINWGRWDVEYVVLFGSAARGGAYEDVDLAVYFAGEPDLAAVAEIADAASKATGNPHVDVVVLNWDVPCALMEEIYTKGVLIYAKSRERYIDDLAKRLAICWDFEISYRKLHLLETALRAVKSRWQS</sequence>
<organism evidence="6 7">
    <name type="scientific">Pyrobaculum oguniense (strain DSM 13380 / JCM 10595 / TE7)</name>
    <dbReference type="NCBI Taxonomy" id="698757"/>
    <lineage>
        <taxon>Archaea</taxon>
        <taxon>Thermoproteota</taxon>
        <taxon>Thermoprotei</taxon>
        <taxon>Thermoproteales</taxon>
        <taxon>Thermoproteaceae</taxon>
        <taxon>Pyrobaculum</taxon>
    </lineage>
</organism>
<dbReference type="SUPFAM" id="SSF81301">
    <property type="entry name" value="Nucleotidyltransferase"/>
    <property type="match status" value="1"/>
</dbReference>
<feature type="region of interest" description="Disordered" evidence="3">
    <location>
        <begin position="78"/>
        <end position="98"/>
    </location>
</feature>
<accession>H6QC25</accession>
<evidence type="ECO:0000256" key="2">
    <source>
        <dbReference type="ARBA" id="ARBA00023134"/>
    </source>
</evidence>
<evidence type="ECO:0000259" key="4">
    <source>
        <dbReference type="Pfam" id="PF00448"/>
    </source>
</evidence>
<dbReference type="KEGG" id="pog:Pogu_2790"/>
<feature type="domain" description="SRP54-type proteins GTP-binding" evidence="4">
    <location>
        <begin position="2"/>
        <end position="50"/>
    </location>
</feature>
<feature type="domain" description="Polymerase beta nucleotidyltransferase" evidence="5">
    <location>
        <begin position="124"/>
        <end position="204"/>
    </location>
</feature>
<dbReference type="InterPro" id="IPR041633">
    <property type="entry name" value="Polbeta"/>
</dbReference>
<dbReference type="InterPro" id="IPR043519">
    <property type="entry name" value="NT_sf"/>
</dbReference>
<dbReference type="HOGENOM" id="CLU_1140607_0_0_2"/>
<proteinExistence type="predicted"/>
<dbReference type="PANTHER" id="PTHR43852">
    <property type="entry name" value="NUCLEOTIDYLTRANSFERASE"/>
    <property type="match status" value="1"/>
</dbReference>
<dbReference type="GO" id="GO:0005525">
    <property type="term" value="F:GTP binding"/>
    <property type="evidence" value="ECO:0007669"/>
    <property type="project" value="UniProtKB-KW"/>
</dbReference>
<gene>
    <name evidence="6" type="ordered locus">Pogu_2790</name>
</gene>
<dbReference type="Proteomes" id="UP000009062">
    <property type="component" value="Chromosome"/>
</dbReference>
<keyword evidence="2" id="KW-0342">GTP-binding</keyword>
<dbReference type="STRING" id="698757.Pogu_2790"/>
<dbReference type="CDD" id="cd05403">
    <property type="entry name" value="NT_KNTase_like"/>
    <property type="match status" value="1"/>
</dbReference>
<protein>
    <submittedName>
        <fullName evidence="6">Signal recognition particle GTPase</fullName>
    </submittedName>
</protein>
<dbReference type="eggNOG" id="arCOG02110">
    <property type="taxonomic scope" value="Archaea"/>
</dbReference>
<dbReference type="EMBL" id="CP003316">
    <property type="protein sequence ID" value="AFA40817.1"/>
    <property type="molecule type" value="Genomic_DNA"/>
</dbReference>
<dbReference type="Pfam" id="PF18765">
    <property type="entry name" value="Polbeta"/>
    <property type="match status" value="1"/>
</dbReference>
<dbReference type="InterPro" id="IPR000897">
    <property type="entry name" value="SRP54_GTPase_dom"/>
</dbReference>
<dbReference type="Pfam" id="PF00448">
    <property type="entry name" value="SRP54"/>
    <property type="match status" value="1"/>
</dbReference>
<dbReference type="eggNOG" id="arCOG01227">
    <property type="taxonomic scope" value="Archaea"/>
</dbReference>
<dbReference type="InterPro" id="IPR052930">
    <property type="entry name" value="TA_antitoxin_MntA"/>
</dbReference>
<reference evidence="6 7" key="1">
    <citation type="journal article" date="2012" name="Stand. Genomic Sci.">
        <title>Complete genome sequence of Pyrobaculum oguniense.</title>
        <authorList>
            <person name="Bernick D.L."/>
            <person name="Karplus K."/>
            <person name="Lui L.M."/>
            <person name="Coker J.K."/>
            <person name="Murphy J.N."/>
            <person name="Chan P.P."/>
            <person name="Cozen A.E."/>
            <person name="Lowe T.M."/>
        </authorList>
    </citation>
    <scope>NUCLEOTIDE SEQUENCE [LARGE SCALE GENOMIC DNA]</scope>
    <source>
        <strain evidence="6 7">TE7</strain>
    </source>
</reference>
<evidence type="ECO:0000256" key="1">
    <source>
        <dbReference type="ARBA" id="ARBA00022741"/>
    </source>
</evidence>
<name>H6QC25_PYROT</name>
<dbReference type="Gene3D" id="3.40.50.300">
    <property type="entry name" value="P-loop containing nucleotide triphosphate hydrolases"/>
    <property type="match status" value="1"/>
</dbReference>
<keyword evidence="1" id="KW-0547">Nucleotide-binding</keyword>